<evidence type="ECO:0000256" key="1">
    <source>
        <dbReference type="ARBA" id="ARBA00005634"/>
    </source>
</evidence>
<feature type="domain" description="Transferrin receptor-like dimerisation" evidence="2">
    <location>
        <begin position="494"/>
        <end position="614"/>
    </location>
</feature>
<protein>
    <submittedName>
        <fullName evidence="4">Uncharacterized protein</fullName>
    </submittedName>
</protein>
<dbReference type="SUPFAM" id="SSF52025">
    <property type="entry name" value="PA domain"/>
    <property type="match status" value="1"/>
</dbReference>
<dbReference type="InterPro" id="IPR039373">
    <property type="entry name" value="Peptidase_M28B"/>
</dbReference>
<dbReference type="Proteomes" id="UP001227192">
    <property type="component" value="Unassembled WGS sequence"/>
</dbReference>
<comment type="caution">
    <text evidence="4">The sequence shown here is derived from an EMBL/GenBank/DDBJ whole genome shotgun (WGS) entry which is preliminary data.</text>
</comment>
<dbReference type="InterPro" id="IPR007365">
    <property type="entry name" value="TFR-like_dimer_dom"/>
</dbReference>
<dbReference type="PANTHER" id="PTHR10404">
    <property type="entry name" value="N-ACETYLATED-ALPHA-LINKED ACIDIC DIPEPTIDASE"/>
    <property type="match status" value="1"/>
</dbReference>
<organism evidence="4 5">
    <name type="scientific">Penicillium thymicola</name>
    <dbReference type="NCBI Taxonomy" id="293382"/>
    <lineage>
        <taxon>Eukaryota</taxon>
        <taxon>Fungi</taxon>
        <taxon>Dikarya</taxon>
        <taxon>Ascomycota</taxon>
        <taxon>Pezizomycotina</taxon>
        <taxon>Eurotiomycetes</taxon>
        <taxon>Eurotiomycetidae</taxon>
        <taxon>Eurotiales</taxon>
        <taxon>Aspergillaceae</taxon>
        <taxon>Penicillium</taxon>
    </lineage>
</organism>
<feature type="domain" description="Peptidase M28" evidence="3">
    <location>
        <begin position="268"/>
        <end position="399"/>
    </location>
</feature>
<gene>
    <name evidence="4" type="ORF">VN97_g12637</name>
</gene>
<dbReference type="FunFam" id="3.40.630.10:FF:000101">
    <property type="entry name" value="N-acetylated alpha-linked acidic dipeptidase like 1"/>
    <property type="match status" value="1"/>
</dbReference>
<evidence type="ECO:0000259" key="2">
    <source>
        <dbReference type="Pfam" id="PF04253"/>
    </source>
</evidence>
<name>A0AAI9X2E2_PENTH</name>
<dbReference type="GO" id="GO:0004180">
    <property type="term" value="F:carboxypeptidase activity"/>
    <property type="evidence" value="ECO:0007669"/>
    <property type="project" value="TreeGrafter"/>
</dbReference>
<sequence length="617" mass="68302">MPSMLDGEKWRRSIRIRERSPRGNIIENLIKSWIALRTYHLPLPLPLPVSSRLALVNQTDGEVLYEAALAENATDHNPLTGEILNAPQFVAFAPSFKINASVVYANLGRPEDFEDLARANISVVGKIAIVKFGLPGSKFYEIMQQTDIAGLIIYRDPEMDGEISEANGYLAYPDGPARAPTSVFRQNGAHPGKDSEPVPVMTISYADAVPTLKALNGIGPRADDLGSRWQGGQLAYRGVEYNVGPSPPNIVLDMQNEMEDSHATLYTLVGEIEGQIKDEVVIIGNHRDAWATGAADPASGSAALNEVVRAFGTAVRNGWRPLRTLIFISWDGNEIGLFGSANYVKDNLPWLFNRTVAYLDAVAAVSGSNLYFRFSPLLGSLVRDVTGQIQSPNQTIAGQTVLDVWGGDLRGEGGGPQDPVWHKHSSFDTIAWMDRFGDPTWQYHVTAAQIWGLLAARLVDSPVYPFNVTEYAVSLRRYLANIQNLSDTKEDFRFSFAPLQESLLRLHIVALQFDAESEALRNAHACKSTSKDLTAKTYAVNTKYRLFERQFYYMGDADSDPENKHVVFTPITQGKDFLAELPDLWNAVDSMNVTETEKWETIIRSKVEGAIAHLEDI</sequence>
<evidence type="ECO:0000313" key="5">
    <source>
        <dbReference type="Proteomes" id="UP001227192"/>
    </source>
</evidence>
<dbReference type="PANTHER" id="PTHR10404:SF46">
    <property type="entry name" value="VACUOLAR PROTEIN SORTING-ASSOCIATED PROTEIN 70"/>
    <property type="match status" value="1"/>
</dbReference>
<dbReference type="Pfam" id="PF04389">
    <property type="entry name" value="Peptidase_M28"/>
    <property type="match status" value="1"/>
</dbReference>
<dbReference type="Gene3D" id="1.20.930.40">
    <property type="entry name" value="Transferrin receptor-like, dimerisation domain"/>
    <property type="match status" value="1"/>
</dbReference>
<dbReference type="Pfam" id="PF04253">
    <property type="entry name" value="TFR_dimer"/>
    <property type="match status" value="1"/>
</dbReference>
<dbReference type="Gene3D" id="3.40.630.10">
    <property type="entry name" value="Zn peptidases"/>
    <property type="match status" value="1"/>
</dbReference>
<reference evidence="4" key="2">
    <citation type="journal article" date="2016" name="Fungal Biol.">
        <title>Ochratoxin A production by Penicillium thymicola.</title>
        <authorList>
            <person name="Nguyen H.D.T."/>
            <person name="McMullin D.R."/>
            <person name="Ponomareva E."/>
            <person name="Riley R."/>
            <person name="Pomraning K.R."/>
            <person name="Baker S.E."/>
            <person name="Seifert K.A."/>
        </authorList>
    </citation>
    <scope>NUCLEOTIDE SEQUENCE</scope>
    <source>
        <strain evidence="4">DAOM 180753</strain>
    </source>
</reference>
<proteinExistence type="inferred from homology"/>
<dbReference type="SUPFAM" id="SSF47672">
    <property type="entry name" value="Transferrin receptor-like dimerisation domain"/>
    <property type="match status" value="1"/>
</dbReference>
<keyword evidence="5" id="KW-1185">Reference proteome</keyword>
<reference evidence="4" key="1">
    <citation type="submission" date="2015-06" db="EMBL/GenBank/DDBJ databases">
        <authorList>
            <person name="Nguyen H."/>
        </authorList>
    </citation>
    <scope>NUCLEOTIDE SEQUENCE</scope>
    <source>
        <strain evidence="4">DAOM 180753</strain>
    </source>
</reference>
<accession>A0AAI9X2E2</accession>
<dbReference type="InterPro" id="IPR007484">
    <property type="entry name" value="Peptidase_M28"/>
</dbReference>
<dbReference type="InterPro" id="IPR036757">
    <property type="entry name" value="TFR-like_dimer_dom_sf"/>
</dbReference>
<dbReference type="SUPFAM" id="SSF53187">
    <property type="entry name" value="Zn-dependent exopeptidases"/>
    <property type="match status" value="1"/>
</dbReference>
<dbReference type="Gene3D" id="3.50.30.30">
    <property type="match status" value="1"/>
</dbReference>
<dbReference type="AlphaFoldDB" id="A0AAI9X2E2"/>
<evidence type="ECO:0000313" key="4">
    <source>
        <dbReference type="EMBL" id="KAJ9480884.1"/>
    </source>
</evidence>
<dbReference type="EMBL" id="LACB01001032">
    <property type="protein sequence ID" value="KAJ9480884.1"/>
    <property type="molecule type" value="Genomic_DNA"/>
</dbReference>
<evidence type="ECO:0000259" key="3">
    <source>
        <dbReference type="Pfam" id="PF04389"/>
    </source>
</evidence>
<dbReference type="InterPro" id="IPR046450">
    <property type="entry name" value="PA_dom_sf"/>
</dbReference>
<comment type="similarity">
    <text evidence="1">Belongs to the peptidase M28 family. M28B subfamily.</text>
</comment>